<protein>
    <submittedName>
        <fullName evidence="1">Uncharacterized protein</fullName>
    </submittedName>
</protein>
<evidence type="ECO:0000313" key="1">
    <source>
        <dbReference type="EMBL" id="OZM56946.1"/>
    </source>
</evidence>
<dbReference type="EMBL" id="NPIA01000004">
    <property type="protein sequence ID" value="OZM56946.1"/>
    <property type="molecule type" value="Genomic_DNA"/>
</dbReference>
<dbReference type="AlphaFoldDB" id="A0A263BUU5"/>
<dbReference type="Proteomes" id="UP000217083">
    <property type="component" value="Unassembled WGS sequence"/>
</dbReference>
<dbReference type="RefSeq" id="WP_094924460.1">
    <property type="nucleotide sequence ID" value="NZ_NPIA01000004.1"/>
</dbReference>
<sequence>MKISKKDYNTFMDWAQKYFRKAREATSDTVLEKFQKEYRTATKRMKKHTKNIGLKAYIGRHIFRNSPWLKSVKGIWQVNPGEDFCAYCLNELDKEIYLFDLNDHYYCDYECMEEMFSLMSELEDDEEKQHLAVEVEEPWDSYWSDCQMLFDQFRDLKPDSRYYVSKEVEATAENHLDILLLIQRIKHVIYSGVYDSVWMNGGHDGPSAWHTYQMLQSLEKDLEKLQELEEKMKDKREPQKVVYRIWNFASTLPEKRSRSMFNRLRRKYKCGEFKEVNASLWDVEDEAVMQYIVGCFKDVRLPYSVEKQLYCELCEKPYSNIETNYNRGKDDYYYCDDCYRYYKDGFK</sequence>
<organism evidence="1 2">
    <name type="scientific">Lottiidibacillus patelloidae</name>
    <dbReference type="NCBI Taxonomy" id="2670334"/>
    <lineage>
        <taxon>Bacteria</taxon>
        <taxon>Bacillati</taxon>
        <taxon>Bacillota</taxon>
        <taxon>Bacilli</taxon>
        <taxon>Bacillales</taxon>
        <taxon>Bacillaceae</taxon>
        <taxon>Lottiidibacillus</taxon>
    </lineage>
</organism>
<name>A0A263BUU5_9BACI</name>
<reference evidence="1 2" key="2">
    <citation type="submission" date="2017-09" db="EMBL/GenBank/DDBJ databases">
        <title>Bacillus patelloidae sp. nov., isolated from the intestinal tract of a marine limpet.</title>
        <authorList>
            <person name="Liu R."/>
            <person name="Dong C."/>
            <person name="Shao Z."/>
        </authorList>
    </citation>
    <scope>NUCLEOTIDE SEQUENCE [LARGE SCALE GENOMIC DNA]</scope>
    <source>
        <strain evidence="1 2">SA5d-4</strain>
    </source>
</reference>
<accession>A0A263BUU5</accession>
<evidence type="ECO:0000313" key="2">
    <source>
        <dbReference type="Proteomes" id="UP000217083"/>
    </source>
</evidence>
<gene>
    <name evidence="1" type="ORF">CIB95_09250</name>
</gene>
<keyword evidence="2" id="KW-1185">Reference proteome</keyword>
<proteinExistence type="predicted"/>
<comment type="caution">
    <text evidence="1">The sequence shown here is derived from an EMBL/GenBank/DDBJ whole genome shotgun (WGS) entry which is preliminary data.</text>
</comment>
<reference evidence="2" key="1">
    <citation type="submission" date="2017-08" db="EMBL/GenBank/DDBJ databases">
        <authorList>
            <person name="Huang Z."/>
        </authorList>
    </citation>
    <scope>NUCLEOTIDE SEQUENCE [LARGE SCALE GENOMIC DNA]</scope>
    <source>
        <strain evidence="2">SA5d-4</strain>
    </source>
</reference>